<dbReference type="EMBL" id="CAJOBG010100289">
    <property type="protein sequence ID" value="CAF4700108.1"/>
    <property type="molecule type" value="Genomic_DNA"/>
</dbReference>
<feature type="signal peptide" evidence="1">
    <location>
        <begin position="1"/>
        <end position="21"/>
    </location>
</feature>
<accession>A0A821IG42</accession>
<name>A0A821IG42_9BILA</name>
<keyword evidence="1" id="KW-0732">Signal</keyword>
<keyword evidence="3" id="KW-1185">Reference proteome</keyword>
<evidence type="ECO:0000256" key="1">
    <source>
        <dbReference type="SAM" id="SignalP"/>
    </source>
</evidence>
<organism evidence="2 3">
    <name type="scientific">Rotaria magnacalcarata</name>
    <dbReference type="NCBI Taxonomy" id="392030"/>
    <lineage>
        <taxon>Eukaryota</taxon>
        <taxon>Metazoa</taxon>
        <taxon>Spiralia</taxon>
        <taxon>Gnathifera</taxon>
        <taxon>Rotifera</taxon>
        <taxon>Eurotatoria</taxon>
        <taxon>Bdelloidea</taxon>
        <taxon>Philodinida</taxon>
        <taxon>Philodinidae</taxon>
        <taxon>Rotaria</taxon>
    </lineage>
</organism>
<protein>
    <submittedName>
        <fullName evidence="2">Uncharacterized protein</fullName>
    </submittedName>
</protein>
<feature type="non-terminal residue" evidence="2">
    <location>
        <position position="1"/>
    </location>
</feature>
<evidence type="ECO:0000313" key="2">
    <source>
        <dbReference type="EMBL" id="CAF4700108.1"/>
    </source>
</evidence>
<sequence>MWSSTFYFLLSLSIFVDKVQPEVPQLFDYLNG</sequence>
<comment type="caution">
    <text evidence="2">The sequence shown here is derived from an EMBL/GenBank/DDBJ whole genome shotgun (WGS) entry which is preliminary data.</text>
</comment>
<reference evidence="2" key="1">
    <citation type="submission" date="2021-02" db="EMBL/GenBank/DDBJ databases">
        <authorList>
            <person name="Nowell W R."/>
        </authorList>
    </citation>
    <scope>NUCLEOTIDE SEQUENCE</scope>
</reference>
<feature type="chain" id="PRO_5032790702" evidence="1">
    <location>
        <begin position="22"/>
        <end position="32"/>
    </location>
</feature>
<dbReference type="AlphaFoldDB" id="A0A821IG42"/>
<evidence type="ECO:0000313" key="3">
    <source>
        <dbReference type="Proteomes" id="UP000663866"/>
    </source>
</evidence>
<gene>
    <name evidence="2" type="ORF">OVN521_LOCUS48367</name>
</gene>
<dbReference type="Proteomes" id="UP000663866">
    <property type="component" value="Unassembled WGS sequence"/>
</dbReference>
<proteinExistence type="predicted"/>